<protein>
    <recommendedName>
        <fullName evidence="7">Curlin associated repeat-containing protein</fullName>
    </recommendedName>
</protein>
<feature type="signal peptide" evidence="4">
    <location>
        <begin position="1"/>
        <end position="20"/>
    </location>
</feature>
<feature type="region of interest" description="Disordered" evidence="3">
    <location>
        <begin position="188"/>
        <end position="224"/>
    </location>
</feature>
<keyword evidence="6" id="KW-1185">Reference proteome</keyword>
<comment type="similarity">
    <text evidence="1">Belongs to the CsgA/CsgB family.</text>
</comment>
<gene>
    <name evidence="5" type="ORF">H8R23_07010</name>
</gene>
<feature type="compositionally biased region" description="Low complexity" evidence="3">
    <location>
        <begin position="203"/>
        <end position="214"/>
    </location>
</feature>
<dbReference type="InterPro" id="IPR009742">
    <property type="entry name" value="Curlin_rpt"/>
</dbReference>
<dbReference type="Pfam" id="PF07012">
    <property type="entry name" value="Curlin_rpt"/>
    <property type="match status" value="1"/>
</dbReference>
<feature type="region of interest" description="Disordered" evidence="3">
    <location>
        <begin position="36"/>
        <end position="55"/>
    </location>
</feature>
<reference evidence="5 6" key="1">
    <citation type="submission" date="2020-08" db="EMBL/GenBank/DDBJ databases">
        <title>Description of novel Flavobacterium F-380 isolate.</title>
        <authorList>
            <person name="Saticioglu I.B."/>
            <person name="Duman M."/>
            <person name="Altun S."/>
        </authorList>
    </citation>
    <scope>NUCLEOTIDE SEQUENCE [LARGE SCALE GENOMIC DNA]</scope>
    <source>
        <strain evidence="5 6">F-380</strain>
    </source>
</reference>
<evidence type="ECO:0000256" key="2">
    <source>
        <dbReference type="ARBA" id="ARBA00022729"/>
    </source>
</evidence>
<keyword evidence="2 4" id="KW-0732">Signal</keyword>
<evidence type="ECO:0008006" key="7">
    <source>
        <dbReference type="Google" id="ProtNLM"/>
    </source>
</evidence>
<dbReference type="Proteomes" id="UP000629963">
    <property type="component" value="Unassembled WGS sequence"/>
</dbReference>
<comment type="caution">
    <text evidence="5">The sequence shown here is derived from an EMBL/GenBank/DDBJ whole genome shotgun (WGS) entry which is preliminary data.</text>
</comment>
<proteinExistence type="inferred from homology"/>
<name>A0ABR7J6K2_9FLAO</name>
<accession>A0ABR7J6K2</accession>
<feature type="chain" id="PRO_5046855308" description="Curlin associated repeat-containing protein" evidence="4">
    <location>
        <begin position="21"/>
        <end position="283"/>
    </location>
</feature>
<sequence length="283" mass="29605">MKKVVLSVSAMLFVGAMSFAQVNMSNVNQVGNLNGSTVNQNGGANDSDVDQYGRSNTSTVYQGTQPSMVHAMRNSAEVFQRGQSNTAFVSQSNQDNEAFQRQVGDNNRATIWQDQVAGAPGATQGSDWARQVQRGDNNTATVDQGTSGNDIPSTTAVFSTAQIGLAGGVVVPVSPHRNNRALQLQTGDGNSAYASQGGIGNDSSQTQTSPTGTSMADGNVSNHYQYGNRNVASLTQNGTKLVENTMQIGNNNTSTVVQSGTGHQHVGFSFGNGNTINNTQSGM</sequence>
<evidence type="ECO:0000256" key="4">
    <source>
        <dbReference type="SAM" id="SignalP"/>
    </source>
</evidence>
<evidence type="ECO:0000256" key="1">
    <source>
        <dbReference type="ARBA" id="ARBA00009766"/>
    </source>
</evidence>
<evidence type="ECO:0000313" key="6">
    <source>
        <dbReference type="Proteomes" id="UP000629963"/>
    </source>
</evidence>
<dbReference type="EMBL" id="JACRUJ010000002">
    <property type="protein sequence ID" value="MBC5841151.1"/>
    <property type="molecule type" value="Genomic_DNA"/>
</dbReference>
<evidence type="ECO:0000313" key="5">
    <source>
        <dbReference type="EMBL" id="MBC5841151.1"/>
    </source>
</evidence>
<organism evidence="5 6">
    <name type="scientific">Flavobacterium kayseriense</name>
    <dbReference type="NCBI Taxonomy" id="2764714"/>
    <lineage>
        <taxon>Bacteria</taxon>
        <taxon>Pseudomonadati</taxon>
        <taxon>Bacteroidota</taxon>
        <taxon>Flavobacteriia</taxon>
        <taxon>Flavobacteriales</taxon>
        <taxon>Flavobacteriaceae</taxon>
        <taxon>Flavobacterium</taxon>
    </lineage>
</organism>
<evidence type="ECO:0000256" key="3">
    <source>
        <dbReference type="SAM" id="MobiDB-lite"/>
    </source>
</evidence>
<dbReference type="RefSeq" id="WP_187009744.1">
    <property type="nucleotide sequence ID" value="NZ_JACRUI010000002.1"/>
</dbReference>